<dbReference type="AlphaFoldDB" id="A0A0J9R0I1"/>
<proteinExistence type="predicted"/>
<keyword evidence="2" id="KW-0812">Transmembrane</keyword>
<dbReference type="Bgee" id="FBgn0270457">
    <property type="expression patterns" value="Expressed in male reproductive system and 2 other cell types or tissues"/>
</dbReference>
<sequence length="128" mass="15246">MDTIIEKLMRIISVTFGFLLNKLLFYVLISGLFIIIFIRLFMMERMQRLKAIILRSLHEYDNESEAEDEGYIDDEFLFRDLNPEQSVELHRRQRLEAAAKVLRNVADKEGSHKCPEQRRKKTEPTKSR</sequence>
<dbReference type="Proteomes" id="UP000035880">
    <property type="component" value="Chromosome 2L"/>
</dbReference>
<evidence type="ECO:0000256" key="2">
    <source>
        <dbReference type="SAM" id="Phobius"/>
    </source>
</evidence>
<dbReference type="EMBL" id="CM002910">
    <property type="protein sequence ID" value="KMY89787.1"/>
    <property type="molecule type" value="Genomic_DNA"/>
</dbReference>
<keyword evidence="2" id="KW-0472">Membrane</keyword>
<dbReference type="OrthoDB" id="7859999at2759"/>
<evidence type="ECO:0000313" key="3">
    <source>
        <dbReference type="EMBL" id="KMY89787.1"/>
    </source>
</evidence>
<reference evidence="3" key="1">
    <citation type="journal article" date="2013" name="Genome Res.">
        <title>A second-generation assembly of the Drosophila simulans genome provides new insights into patterns of lineage-specific divergence.</title>
        <authorList>
            <person name="Hu T.T."/>
            <person name="Eisen M.B."/>
            <person name="Thornton K.R."/>
            <person name="Andolfatto P."/>
        </authorList>
    </citation>
    <scope>NUCLEOTIDE SEQUENCE [LARGE SCALE GENOMIC DNA]</scope>
    <source>
        <strain evidence="3">W501</strain>
    </source>
</reference>
<reference evidence="3" key="3">
    <citation type="submission" date="2015-04" db="EMBL/GenBank/DDBJ databases">
        <authorList>
            <consortium name="FlyBase"/>
        </authorList>
    </citation>
    <scope>NUCLEOTIDE SEQUENCE</scope>
    <source>
        <strain evidence="3">W501</strain>
    </source>
</reference>
<feature type="transmembrane region" description="Helical" evidence="2">
    <location>
        <begin position="23"/>
        <end position="42"/>
    </location>
</feature>
<keyword evidence="2" id="KW-1133">Transmembrane helix</keyword>
<dbReference type="KEGG" id="dsi:Dsimw501_GD29167"/>
<protein>
    <submittedName>
        <fullName evidence="3">Uncharacterized protein</fullName>
    </submittedName>
</protein>
<dbReference type="GO" id="GO:0007286">
    <property type="term" value="P:spermatid development"/>
    <property type="evidence" value="ECO:0007669"/>
    <property type="project" value="EnsemblMetazoa"/>
</dbReference>
<feature type="compositionally biased region" description="Basic and acidic residues" evidence="1">
    <location>
        <begin position="105"/>
        <end position="128"/>
    </location>
</feature>
<reference evidence="3" key="2">
    <citation type="submission" date="2014-06" db="EMBL/GenBank/DDBJ databases">
        <authorList>
            <person name="Hu T."/>
            <person name="Eisen M.B."/>
            <person name="Thornton K.R."/>
            <person name="Andolfatto P."/>
        </authorList>
    </citation>
    <scope>NUCLEOTIDE SEQUENCE</scope>
    <source>
        <strain evidence="3">W501</strain>
    </source>
</reference>
<accession>A0A0J9R0I1</accession>
<name>A0A0J9R0I1_DROSI</name>
<gene>
    <name evidence="3" type="primary">Dsim\GD29167</name>
    <name evidence="3" type="ORF">Dsimw501_GD29167</name>
</gene>
<feature type="region of interest" description="Disordered" evidence="1">
    <location>
        <begin position="104"/>
        <end position="128"/>
    </location>
</feature>
<evidence type="ECO:0000256" key="1">
    <source>
        <dbReference type="SAM" id="MobiDB-lite"/>
    </source>
</evidence>
<organism evidence="3">
    <name type="scientific">Drosophila simulans</name>
    <name type="common">Fruit fly</name>
    <dbReference type="NCBI Taxonomy" id="7240"/>
    <lineage>
        <taxon>Eukaryota</taxon>
        <taxon>Metazoa</taxon>
        <taxon>Ecdysozoa</taxon>
        <taxon>Arthropoda</taxon>
        <taxon>Hexapoda</taxon>
        <taxon>Insecta</taxon>
        <taxon>Pterygota</taxon>
        <taxon>Neoptera</taxon>
        <taxon>Endopterygota</taxon>
        <taxon>Diptera</taxon>
        <taxon>Brachycera</taxon>
        <taxon>Muscomorpha</taxon>
        <taxon>Ephydroidea</taxon>
        <taxon>Drosophilidae</taxon>
        <taxon>Drosophila</taxon>
        <taxon>Sophophora</taxon>
    </lineage>
</organism>